<evidence type="ECO:0000313" key="11">
    <source>
        <dbReference type="EMBL" id="VDM40439.1"/>
    </source>
</evidence>
<evidence type="ECO:0000256" key="4">
    <source>
        <dbReference type="ARBA" id="ARBA00022816"/>
    </source>
</evidence>
<evidence type="ECO:0000256" key="7">
    <source>
        <dbReference type="ARBA" id="ARBA00023132"/>
    </source>
</evidence>
<dbReference type="WBParaSite" id="TCNE_0000911801-mRNA-1">
    <property type="protein sequence ID" value="TCNE_0000911801-mRNA-1"/>
    <property type="gene ID" value="TCNE_0000911801"/>
</dbReference>
<protein>
    <submittedName>
        <fullName evidence="13">Nsp1_C domain-containing protein</fullName>
    </submittedName>
</protein>
<proteinExistence type="inferred from homology"/>
<evidence type="ECO:0000256" key="9">
    <source>
        <dbReference type="SAM" id="Coils"/>
    </source>
</evidence>
<evidence type="ECO:0000256" key="8">
    <source>
        <dbReference type="ARBA" id="ARBA00023242"/>
    </source>
</evidence>
<dbReference type="AlphaFoldDB" id="A0A183UKU8"/>
<keyword evidence="12" id="KW-1185">Reference proteome</keyword>
<reference evidence="13" key="1">
    <citation type="submission" date="2016-06" db="UniProtKB">
        <authorList>
            <consortium name="WormBaseParasite"/>
        </authorList>
    </citation>
    <scope>IDENTIFICATION</scope>
</reference>
<dbReference type="GO" id="GO:0005543">
    <property type="term" value="F:phospholipid binding"/>
    <property type="evidence" value="ECO:0007669"/>
    <property type="project" value="TreeGrafter"/>
</dbReference>
<evidence type="ECO:0000313" key="12">
    <source>
        <dbReference type="Proteomes" id="UP000050794"/>
    </source>
</evidence>
<dbReference type="GO" id="GO:0051028">
    <property type="term" value="P:mRNA transport"/>
    <property type="evidence" value="ECO:0007669"/>
    <property type="project" value="UniProtKB-KW"/>
</dbReference>
<comment type="similarity">
    <text evidence="2">Belongs to the nucleoporin NSP1/NUP62 family.</text>
</comment>
<evidence type="ECO:0000256" key="3">
    <source>
        <dbReference type="ARBA" id="ARBA00022448"/>
    </source>
</evidence>
<dbReference type="EMBL" id="UYWY01020081">
    <property type="protein sequence ID" value="VDM40439.1"/>
    <property type="molecule type" value="Genomic_DNA"/>
</dbReference>
<dbReference type="GO" id="GO:0006405">
    <property type="term" value="P:RNA export from nucleus"/>
    <property type="evidence" value="ECO:0007669"/>
    <property type="project" value="TreeGrafter"/>
</dbReference>
<accession>A0A183UKU8</accession>
<dbReference type="GO" id="GO:0017056">
    <property type="term" value="F:structural constituent of nuclear pore"/>
    <property type="evidence" value="ECO:0007669"/>
    <property type="project" value="InterPro"/>
</dbReference>
<feature type="coiled-coil region" evidence="9">
    <location>
        <begin position="463"/>
        <end position="511"/>
    </location>
</feature>
<dbReference type="Proteomes" id="UP000050794">
    <property type="component" value="Unassembled WGS sequence"/>
</dbReference>
<comment type="subcellular location">
    <subcellularLocation>
        <location evidence="1">Nucleus</location>
        <location evidence="1">Nuclear pore complex</location>
    </subcellularLocation>
</comment>
<name>A0A183UKU8_TOXCA</name>
<dbReference type="Pfam" id="PF05064">
    <property type="entry name" value="Nsp1_C"/>
    <property type="match status" value="1"/>
</dbReference>
<gene>
    <name evidence="11" type="ORF">TCNE_LOCUS9118</name>
</gene>
<evidence type="ECO:0000259" key="10">
    <source>
        <dbReference type="Pfam" id="PF05064"/>
    </source>
</evidence>
<evidence type="ECO:0000313" key="13">
    <source>
        <dbReference type="WBParaSite" id="TCNE_0000911801-mRNA-1"/>
    </source>
</evidence>
<keyword evidence="4" id="KW-0509">mRNA transport</keyword>
<keyword evidence="7" id="KW-0906">Nuclear pore complex</keyword>
<dbReference type="GO" id="GO:0006606">
    <property type="term" value="P:protein import into nucleus"/>
    <property type="evidence" value="ECO:0007669"/>
    <property type="project" value="TreeGrafter"/>
</dbReference>
<dbReference type="Gene3D" id="1.20.5.170">
    <property type="match status" value="1"/>
</dbReference>
<evidence type="ECO:0000256" key="6">
    <source>
        <dbReference type="ARBA" id="ARBA00023010"/>
    </source>
</evidence>
<keyword evidence="5" id="KW-0653">Protein transport</keyword>
<reference evidence="11 12" key="2">
    <citation type="submission" date="2018-11" db="EMBL/GenBank/DDBJ databases">
        <authorList>
            <consortium name="Pathogen Informatics"/>
        </authorList>
    </citation>
    <scope>NUCLEOTIDE SEQUENCE [LARGE SCALE GENOMIC DNA]</scope>
</reference>
<evidence type="ECO:0000256" key="2">
    <source>
        <dbReference type="ARBA" id="ARBA00005911"/>
    </source>
</evidence>
<dbReference type="PANTHER" id="PTHR12084">
    <property type="entry name" value="NUCLEAR PORE GLYCOPROTEIN P62-RELATED"/>
    <property type="match status" value="1"/>
</dbReference>
<feature type="domain" description="Nucleoporin NSP1-like C-terminal" evidence="10">
    <location>
        <begin position="424"/>
        <end position="512"/>
    </location>
</feature>
<keyword evidence="9" id="KW-0175">Coiled coil</keyword>
<keyword evidence="3" id="KW-0813">Transport</keyword>
<organism evidence="12 13">
    <name type="scientific">Toxocara canis</name>
    <name type="common">Canine roundworm</name>
    <dbReference type="NCBI Taxonomy" id="6265"/>
    <lineage>
        <taxon>Eukaryota</taxon>
        <taxon>Metazoa</taxon>
        <taxon>Ecdysozoa</taxon>
        <taxon>Nematoda</taxon>
        <taxon>Chromadorea</taxon>
        <taxon>Rhabditida</taxon>
        <taxon>Spirurina</taxon>
        <taxon>Ascaridomorpha</taxon>
        <taxon>Ascaridoidea</taxon>
        <taxon>Toxocaridae</taxon>
        <taxon>Toxocara</taxon>
    </lineage>
</organism>
<evidence type="ECO:0000256" key="5">
    <source>
        <dbReference type="ARBA" id="ARBA00022927"/>
    </source>
</evidence>
<dbReference type="InterPro" id="IPR026010">
    <property type="entry name" value="NSP1/NUP62"/>
</dbReference>
<keyword evidence="8" id="KW-0539">Nucleus</keyword>
<dbReference type="PANTHER" id="PTHR12084:SF0">
    <property type="entry name" value="NUCLEAR PORE GLYCOPROTEIN P62"/>
    <property type="match status" value="1"/>
</dbReference>
<sequence>MKHSGGSYFAPSTTNQFGSTAAPMSTTGTSATATTTANTGLLFGQKPATVTSGETQAATTTAAGPVTPSGFSFGAPATGPNDSDKDKCAIVNSLTAGLQFFDDEVTVMWILSLKLFNASDVTSTQIGRQSHLRSGEADWDQDNYAALWLRRWYKLPFYFILAQTTPMFGSVAPTTSTGGTSIFGKTDKTAASAFPSAASAPTLGSLFGAKPATTTAQVPATTTTAAPTLFGAQATAVATTTSGATFATQPSVTTTVGGGGTLFGAPTGTPSTPSLFSVKPATTTAAPSLTFGTAATATAITTQAPLFGTTTTVSSAMPGGVVTTTTSAVATPSLTFGTSTAAGGTSVSTTTPSSITTALSAPSLLSASKPSAPSTITTTTTSAAAAPLFAVSTSGATTSAAPTMPQSNLAAATAPAAAAITTTKPLLFNELEQLLSRMVLDVESQERVFMNHVLELNAYDRVLRDNQQKIFALSEEVKQLEEDRDRFIHTVDFAAQQQAELETMVAELEKSLGLGDWTDMEPVTLPDPSMATQADAQRQAILQLQLQIDAQVKQADDDINDIVEQVEELKERTQTDDERSPNTVDQIAQILRRQMDSLHWIDEQTEELKKKLLKVSEELMSM</sequence>
<dbReference type="InterPro" id="IPR007758">
    <property type="entry name" value="Nucleoporin_NSP1_C"/>
</dbReference>
<evidence type="ECO:0000256" key="1">
    <source>
        <dbReference type="ARBA" id="ARBA00004567"/>
    </source>
</evidence>
<dbReference type="GO" id="GO:0044613">
    <property type="term" value="C:nuclear pore central transport channel"/>
    <property type="evidence" value="ECO:0007669"/>
    <property type="project" value="TreeGrafter"/>
</dbReference>
<keyword evidence="6" id="KW-0811">Translocation</keyword>